<dbReference type="AlphaFoldDB" id="A0A7C3ZCM6"/>
<protein>
    <submittedName>
        <fullName evidence="1">Uncharacterized protein</fullName>
    </submittedName>
</protein>
<organism evidence="1">
    <name type="scientific">Desulfobacca acetoxidans</name>
    <dbReference type="NCBI Taxonomy" id="60893"/>
    <lineage>
        <taxon>Bacteria</taxon>
        <taxon>Pseudomonadati</taxon>
        <taxon>Thermodesulfobacteriota</taxon>
        <taxon>Desulfobaccia</taxon>
        <taxon>Desulfobaccales</taxon>
        <taxon>Desulfobaccaceae</taxon>
        <taxon>Desulfobacca</taxon>
    </lineage>
</organism>
<sequence length="202" mass="23289">MLPSIPKQGRKVRFLLHALYAGWSPLTKATHRHCGAYRSNIKDGHLVLFKGEFFLVLGNQSATLVTRVKNSRRREFSDVAHFSYRMKFHRRNPFLISHFGEGKKLFNLEYPEWGLLEPQKQVEQFPLKEIHGALTEFITETGAAPCRKEFLDLVRPLVGCQERAYRAIKAGEGKFWKAVQIDRAIKHYPVLLSKVASLDNKI</sequence>
<evidence type="ECO:0000313" key="1">
    <source>
        <dbReference type="EMBL" id="HGF35593.1"/>
    </source>
</evidence>
<reference evidence="1" key="1">
    <citation type="journal article" date="2020" name="mSystems">
        <title>Genome- and Community-Level Interaction Insights into Carbon Utilization and Element Cycling Functions of Hydrothermarchaeota in Hydrothermal Sediment.</title>
        <authorList>
            <person name="Zhou Z."/>
            <person name="Liu Y."/>
            <person name="Xu W."/>
            <person name="Pan J."/>
            <person name="Luo Z.H."/>
            <person name="Li M."/>
        </authorList>
    </citation>
    <scope>NUCLEOTIDE SEQUENCE [LARGE SCALE GENOMIC DNA]</scope>
    <source>
        <strain evidence="1">SpSt-897</strain>
    </source>
</reference>
<proteinExistence type="predicted"/>
<accession>A0A7C3ZCM6</accession>
<dbReference type="EMBL" id="DTMF01000351">
    <property type="protein sequence ID" value="HGF35593.1"/>
    <property type="molecule type" value="Genomic_DNA"/>
</dbReference>
<name>A0A7C3ZCM6_9BACT</name>
<gene>
    <name evidence="1" type="ORF">ENW96_14640</name>
</gene>
<comment type="caution">
    <text evidence="1">The sequence shown here is derived from an EMBL/GenBank/DDBJ whole genome shotgun (WGS) entry which is preliminary data.</text>
</comment>